<feature type="transmembrane region" description="Helical" evidence="2">
    <location>
        <begin position="241"/>
        <end position="262"/>
    </location>
</feature>
<feature type="region of interest" description="Disordered" evidence="1">
    <location>
        <begin position="23"/>
        <end position="98"/>
    </location>
</feature>
<sequence>MSAEESRSGRGVPWDQYGELILPSRGPRFERYSEAESQVASTRAPEAPQASSIEAVPEREGESAPAGRRLPREGEQGRIKLRTSGGKLGYAPPAQPMRGEEIGVPAQARQSAKKRRRGIGVIVLGIVMSVLIAPATFFGIAMSGADFSAMQASAREVSSGQSVSVDSSGGYVVQVTSGQATSCLLRGSDGGEHPMQSTLNQWTVSGLQAGDYTLACSPDGLKMVGMTGFSESVALSKAPDAMTWSSVVGMLGLSVIGLGIYLRRSR</sequence>
<proteinExistence type="predicted"/>
<evidence type="ECO:0000313" key="3">
    <source>
        <dbReference type="EMBL" id="VYS89380.1"/>
    </source>
</evidence>
<feature type="transmembrane region" description="Helical" evidence="2">
    <location>
        <begin position="119"/>
        <end position="141"/>
    </location>
</feature>
<organism evidence="3">
    <name type="scientific">Schaalia odontolytica</name>
    <dbReference type="NCBI Taxonomy" id="1660"/>
    <lineage>
        <taxon>Bacteria</taxon>
        <taxon>Bacillati</taxon>
        <taxon>Actinomycetota</taxon>
        <taxon>Actinomycetes</taxon>
        <taxon>Actinomycetales</taxon>
        <taxon>Actinomycetaceae</taxon>
        <taxon>Schaalia</taxon>
    </lineage>
</organism>
<reference evidence="3" key="1">
    <citation type="submission" date="2019-11" db="EMBL/GenBank/DDBJ databases">
        <authorList>
            <person name="Feng L."/>
        </authorList>
    </citation>
    <scope>NUCLEOTIDE SEQUENCE</scope>
    <source>
        <strain evidence="3">AodontolyticusLFYP35</strain>
    </source>
</reference>
<protein>
    <submittedName>
        <fullName evidence="3">Uncharacterized protein</fullName>
    </submittedName>
</protein>
<name>A0A6N2SCX3_9ACTO</name>
<dbReference type="EMBL" id="CACRSM010000002">
    <property type="protein sequence ID" value="VYS89380.1"/>
    <property type="molecule type" value="Genomic_DNA"/>
</dbReference>
<evidence type="ECO:0000256" key="2">
    <source>
        <dbReference type="SAM" id="Phobius"/>
    </source>
</evidence>
<dbReference type="AlphaFoldDB" id="A0A6N2SCX3"/>
<gene>
    <name evidence="3" type="ORF">AOLFYP35_00732</name>
</gene>
<accession>A0A6N2SCX3</accession>
<evidence type="ECO:0000256" key="1">
    <source>
        <dbReference type="SAM" id="MobiDB-lite"/>
    </source>
</evidence>
<keyword evidence="2" id="KW-0812">Transmembrane</keyword>
<keyword evidence="2" id="KW-1133">Transmembrane helix</keyword>
<keyword evidence="2" id="KW-0472">Membrane</keyword>